<dbReference type="GO" id="GO:0005524">
    <property type="term" value="F:ATP binding"/>
    <property type="evidence" value="ECO:0007669"/>
    <property type="project" value="InterPro"/>
</dbReference>
<dbReference type="GO" id="GO:0016301">
    <property type="term" value="F:kinase activity"/>
    <property type="evidence" value="ECO:0007669"/>
    <property type="project" value="UniProtKB-KW"/>
</dbReference>
<gene>
    <name evidence="1" type="ORF">JCM19274_1540</name>
</gene>
<dbReference type="EMBL" id="BBNU01000012">
    <property type="protein sequence ID" value="GAL80914.1"/>
    <property type="molecule type" value="Genomic_DNA"/>
</dbReference>
<accession>A0A090WZS3</accession>
<dbReference type="NCBIfam" id="NF007144">
    <property type="entry name" value="PRK09585.2-3"/>
    <property type="match status" value="1"/>
</dbReference>
<dbReference type="InterPro" id="IPR043129">
    <property type="entry name" value="ATPase_NBD"/>
</dbReference>
<dbReference type="InterPro" id="IPR005338">
    <property type="entry name" value="Anhydro_N_Ac-Mur_kinase"/>
</dbReference>
<evidence type="ECO:0000313" key="1">
    <source>
        <dbReference type="EMBL" id="GAL80914.1"/>
    </source>
</evidence>
<proteinExistence type="predicted"/>
<dbReference type="GO" id="GO:0009254">
    <property type="term" value="P:peptidoglycan turnover"/>
    <property type="evidence" value="ECO:0007669"/>
    <property type="project" value="InterPro"/>
</dbReference>
<dbReference type="GO" id="GO:0016773">
    <property type="term" value="F:phosphotransferase activity, alcohol group as acceptor"/>
    <property type="evidence" value="ECO:0007669"/>
    <property type="project" value="InterPro"/>
</dbReference>
<dbReference type="SUPFAM" id="SSF53067">
    <property type="entry name" value="Actin-like ATPase domain"/>
    <property type="match status" value="1"/>
</dbReference>
<dbReference type="STRING" id="221126.SAMN04489722_109152"/>
<dbReference type="Pfam" id="PF03702">
    <property type="entry name" value="AnmK"/>
    <property type="match status" value="1"/>
</dbReference>
<evidence type="ECO:0000313" key="2">
    <source>
        <dbReference type="Proteomes" id="UP000029643"/>
    </source>
</evidence>
<name>A0A090WZS3_9FLAO</name>
<keyword evidence="1" id="KW-0418">Kinase</keyword>
<protein>
    <submittedName>
        <fullName evidence="1">Anhydro-N-acetylmuramic acid kinase</fullName>
    </submittedName>
</protein>
<comment type="caution">
    <text evidence="1">The sequence shown here is derived from an EMBL/GenBank/DDBJ whole genome shotgun (WGS) entry which is preliminary data.</text>
</comment>
<reference evidence="1 2" key="1">
    <citation type="journal article" date="2014" name="Genome Announc.">
        <title>Draft Genome Sequences of Marine Flavobacterium Algibacter lectus Strains SS8 and NR4.</title>
        <authorList>
            <person name="Takatani N."/>
            <person name="Nakanishi M."/>
            <person name="Meirelles P."/>
            <person name="Mino S."/>
            <person name="Suda W."/>
            <person name="Oshima K."/>
            <person name="Hattori M."/>
            <person name="Ohkuma M."/>
            <person name="Hosokawa M."/>
            <person name="Miyashita K."/>
            <person name="Thompson F.L."/>
            <person name="Niwa A."/>
            <person name="Sawabe T."/>
            <person name="Sawabe T."/>
        </authorList>
    </citation>
    <scope>NUCLEOTIDE SEQUENCE [LARGE SCALE GENOMIC DNA]</scope>
    <source>
        <strain evidence="2">JCM19274</strain>
    </source>
</reference>
<dbReference type="AlphaFoldDB" id="A0A090WZS3"/>
<dbReference type="PANTHER" id="PTHR30605:SF0">
    <property type="entry name" value="ANHYDRO-N-ACETYLMURAMIC ACID KINASE"/>
    <property type="match status" value="1"/>
</dbReference>
<organism evidence="1 2">
    <name type="scientific">Algibacter lectus</name>
    <dbReference type="NCBI Taxonomy" id="221126"/>
    <lineage>
        <taxon>Bacteria</taxon>
        <taxon>Pseudomonadati</taxon>
        <taxon>Bacteroidota</taxon>
        <taxon>Flavobacteriia</taxon>
        <taxon>Flavobacteriales</taxon>
        <taxon>Flavobacteriaceae</taxon>
        <taxon>Algibacter</taxon>
    </lineage>
</organism>
<sequence length="359" mass="39422">MGIVIFTSDGKKEYHVVGVMSGTSLDGIDLVEAKFVFNGTWHFEIICAETISYSQAWHTKLKGLVDCSLETLKLIDGDYTVLLAEVIKTFISKNNIKNIDAVCSHGHTALHRPENKLTYQIGNKPILAKLINEKVVCDFRVEDVELGGQGAPLVPIGDQLLFPEYDFCLNLGGFANISTQIKTERIAYDICPVNIVLNIYAQKLGFNYDDGGKIAASGNYMSDLGNQLNHLEFYKETPPKSLGLEWVNKNVLPLTEASQASEKDILRTCSDHIAEQISNVIKSGARVLVTGGGAYNDYIISKIKSNIGAEIIIPNADLVEFKEALIFGFLGILKLRNEVNCLQSVTGASKNHSSGRIYS</sequence>
<keyword evidence="1" id="KW-0808">Transferase</keyword>
<dbReference type="GO" id="GO:0006040">
    <property type="term" value="P:amino sugar metabolic process"/>
    <property type="evidence" value="ECO:0007669"/>
    <property type="project" value="InterPro"/>
</dbReference>
<dbReference type="Gene3D" id="3.30.420.40">
    <property type="match status" value="2"/>
</dbReference>
<dbReference type="Proteomes" id="UP000029643">
    <property type="component" value="Unassembled WGS sequence"/>
</dbReference>
<dbReference type="PANTHER" id="PTHR30605">
    <property type="entry name" value="ANHYDRO-N-ACETYLMURAMIC ACID KINASE"/>
    <property type="match status" value="1"/>
</dbReference>